<dbReference type="RefSeq" id="XP_033393506.1">
    <property type="nucleotide sequence ID" value="XM_033545330.1"/>
</dbReference>
<protein>
    <recommendedName>
        <fullName evidence="3">F-box domain-containing protein</fullName>
    </recommendedName>
</protein>
<accession>A0A6A6B4V8</accession>
<dbReference type="Proteomes" id="UP000799438">
    <property type="component" value="Unassembled WGS sequence"/>
</dbReference>
<dbReference type="AlphaFoldDB" id="A0A6A6B4V8"/>
<proteinExistence type="predicted"/>
<dbReference type="GeneID" id="54302835"/>
<dbReference type="EMBL" id="ML995500">
    <property type="protein sequence ID" value="KAF2137791.1"/>
    <property type="molecule type" value="Genomic_DNA"/>
</dbReference>
<keyword evidence="2" id="KW-1185">Reference proteome</keyword>
<gene>
    <name evidence="1" type="ORF">K452DRAFT_339950</name>
</gene>
<evidence type="ECO:0008006" key="3">
    <source>
        <dbReference type="Google" id="ProtNLM"/>
    </source>
</evidence>
<dbReference type="OrthoDB" id="4802432at2759"/>
<name>A0A6A6B4V8_9PEZI</name>
<reference evidence="1" key="1">
    <citation type="journal article" date="2020" name="Stud. Mycol.">
        <title>101 Dothideomycetes genomes: a test case for predicting lifestyles and emergence of pathogens.</title>
        <authorList>
            <person name="Haridas S."/>
            <person name="Albert R."/>
            <person name="Binder M."/>
            <person name="Bloem J."/>
            <person name="Labutti K."/>
            <person name="Salamov A."/>
            <person name="Andreopoulos B."/>
            <person name="Baker S."/>
            <person name="Barry K."/>
            <person name="Bills G."/>
            <person name="Bluhm B."/>
            <person name="Cannon C."/>
            <person name="Castanera R."/>
            <person name="Culley D."/>
            <person name="Daum C."/>
            <person name="Ezra D."/>
            <person name="Gonzalez J."/>
            <person name="Henrissat B."/>
            <person name="Kuo A."/>
            <person name="Liang C."/>
            <person name="Lipzen A."/>
            <person name="Lutzoni F."/>
            <person name="Magnuson J."/>
            <person name="Mondo S."/>
            <person name="Nolan M."/>
            <person name="Ohm R."/>
            <person name="Pangilinan J."/>
            <person name="Park H.-J."/>
            <person name="Ramirez L."/>
            <person name="Alfaro M."/>
            <person name="Sun H."/>
            <person name="Tritt A."/>
            <person name="Yoshinaga Y."/>
            <person name="Zwiers L.-H."/>
            <person name="Turgeon B."/>
            <person name="Goodwin S."/>
            <person name="Spatafora J."/>
            <person name="Crous P."/>
            <person name="Grigoriev I."/>
        </authorList>
    </citation>
    <scope>NUCLEOTIDE SEQUENCE</scope>
    <source>
        <strain evidence="1">CBS 121167</strain>
    </source>
</reference>
<sequence length="415" mass="46825">MPDLPYDIIVLIVRFLAVGKWLIRYPVARYSTINHLWNEAIEREWTFKEILVRSSAINSITIARLGRVLQRDGGRRRKYVRHIIFTPESVNRLMSAKTRSANERTADDVVFSRDIAELWGILADWSPESKFKLSISLHGRGRANWPDSNGFLNYIGDSLPLLSNVHSFETGLHVRIWPPSVVQFLNSLPAVKTADIEIGDVCASRWARESNVTEIDEVLATSIRQIPPGCTNVQLNLGHSPHGRPGVSDAFLCAGLTALSPQLRKLYLTGSAVTPAVLDAVASMPWPHLQEVKFDFDAVRKVTGRADAAFVNALYVATASVVRSMPALLELMLCSSCILKEGNAPDLNVKRDEKTNKWKVEWGVSRAPFRDLDDKVTEAWGIKKPADKIQWRRDEEQPEDETPSWYAEELLPWKY</sequence>
<evidence type="ECO:0000313" key="2">
    <source>
        <dbReference type="Proteomes" id="UP000799438"/>
    </source>
</evidence>
<evidence type="ECO:0000313" key="1">
    <source>
        <dbReference type="EMBL" id="KAF2137791.1"/>
    </source>
</evidence>
<organism evidence="1 2">
    <name type="scientific">Aplosporella prunicola CBS 121167</name>
    <dbReference type="NCBI Taxonomy" id="1176127"/>
    <lineage>
        <taxon>Eukaryota</taxon>
        <taxon>Fungi</taxon>
        <taxon>Dikarya</taxon>
        <taxon>Ascomycota</taxon>
        <taxon>Pezizomycotina</taxon>
        <taxon>Dothideomycetes</taxon>
        <taxon>Dothideomycetes incertae sedis</taxon>
        <taxon>Botryosphaeriales</taxon>
        <taxon>Aplosporellaceae</taxon>
        <taxon>Aplosporella</taxon>
    </lineage>
</organism>